<evidence type="ECO:0000313" key="2">
    <source>
        <dbReference type="EMBL" id="RQM10006.1"/>
    </source>
</evidence>
<dbReference type="VEuPathDB" id="FungiDB:DD237_006876"/>
<proteinExistence type="predicted"/>
<comment type="caution">
    <text evidence="1">The sequence shown here is derived from an EMBL/GenBank/DDBJ whole genome shotgun (WGS) entry which is preliminary data.</text>
</comment>
<dbReference type="Proteomes" id="UP000282087">
    <property type="component" value="Unassembled WGS sequence"/>
</dbReference>
<sequence>MVTIRRSDVQHYWNHFRLKLEPSARCVATFYCDGFKADGTALALGTLDMVPFSNNLAKEGA</sequence>
<organism evidence="1 3">
    <name type="scientific">Peronospora effusa</name>
    <dbReference type="NCBI Taxonomy" id="542832"/>
    <lineage>
        <taxon>Eukaryota</taxon>
        <taxon>Sar</taxon>
        <taxon>Stramenopiles</taxon>
        <taxon>Oomycota</taxon>
        <taxon>Peronosporomycetes</taxon>
        <taxon>Peronosporales</taxon>
        <taxon>Peronosporaceae</taxon>
        <taxon>Peronospora</taxon>
    </lineage>
</organism>
<dbReference type="EMBL" id="QKXF01000658">
    <property type="protein sequence ID" value="RQM10006.1"/>
    <property type="molecule type" value="Genomic_DNA"/>
</dbReference>
<evidence type="ECO:0000313" key="1">
    <source>
        <dbReference type="EMBL" id="RMX66824.1"/>
    </source>
</evidence>
<evidence type="ECO:0000313" key="3">
    <source>
        <dbReference type="Proteomes" id="UP000282087"/>
    </source>
</evidence>
<protein>
    <submittedName>
        <fullName evidence="1">Uncharacterized protein</fullName>
    </submittedName>
</protein>
<accession>A0A3M6VJ80</accession>
<reference evidence="3 4" key="1">
    <citation type="submission" date="2018-06" db="EMBL/GenBank/DDBJ databases">
        <title>Comparative genomics of downy mildews reveals potential adaptations to biotrophy.</title>
        <authorList>
            <person name="Fletcher K."/>
            <person name="Klosterman S.J."/>
            <person name="Derevnina L."/>
            <person name="Martin F."/>
            <person name="Koike S."/>
            <person name="Reyes Chin-Wo S."/>
            <person name="Mou B."/>
            <person name="Michelmore R."/>
        </authorList>
    </citation>
    <scope>NUCLEOTIDE SEQUENCE [LARGE SCALE GENOMIC DNA]</scope>
    <source>
        <strain evidence="2 4">R13</strain>
        <strain evidence="1 3">R14</strain>
    </source>
</reference>
<keyword evidence="3" id="KW-1185">Reference proteome</keyword>
<dbReference type="Proteomes" id="UP000286097">
    <property type="component" value="Unassembled WGS sequence"/>
</dbReference>
<name>A0A3M6VJ80_9STRA</name>
<dbReference type="AlphaFoldDB" id="A0A3M6VJ80"/>
<dbReference type="EMBL" id="QLLG01000186">
    <property type="protein sequence ID" value="RMX66824.1"/>
    <property type="molecule type" value="Genomic_DNA"/>
</dbReference>
<dbReference type="STRING" id="542832.A0A3M6VJ80"/>
<gene>
    <name evidence="2" type="ORF">DD237_006876</name>
    <name evidence="1" type="ORF">DD238_006529</name>
</gene>
<evidence type="ECO:0000313" key="4">
    <source>
        <dbReference type="Proteomes" id="UP000286097"/>
    </source>
</evidence>